<dbReference type="STRING" id="2017.SAMN05444320_11737"/>
<dbReference type="OrthoDB" id="3567423at2"/>
<dbReference type="EMBL" id="FQVN01000017">
    <property type="protein sequence ID" value="SHG95613.1"/>
    <property type="molecule type" value="Genomic_DNA"/>
</dbReference>
<dbReference type="Proteomes" id="UP000184501">
    <property type="component" value="Unassembled WGS sequence"/>
</dbReference>
<feature type="transmembrane region" description="Helical" evidence="1">
    <location>
        <begin position="105"/>
        <end position="127"/>
    </location>
</feature>
<keyword evidence="1" id="KW-0812">Transmembrane</keyword>
<dbReference type="RefSeq" id="WP_073489784.1">
    <property type="nucleotide sequence ID" value="NZ_FQVN01000017.1"/>
</dbReference>
<feature type="transmembrane region" description="Helical" evidence="1">
    <location>
        <begin position="168"/>
        <end position="188"/>
    </location>
</feature>
<dbReference type="AlphaFoldDB" id="A0A1M5P363"/>
<organism evidence="2 3">
    <name type="scientific">Streptoalloteichus hindustanus</name>
    <dbReference type="NCBI Taxonomy" id="2017"/>
    <lineage>
        <taxon>Bacteria</taxon>
        <taxon>Bacillati</taxon>
        <taxon>Actinomycetota</taxon>
        <taxon>Actinomycetes</taxon>
        <taxon>Pseudonocardiales</taxon>
        <taxon>Pseudonocardiaceae</taxon>
        <taxon>Streptoalloteichus</taxon>
    </lineage>
</organism>
<proteinExistence type="predicted"/>
<protein>
    <submittedName>
        <fullName evidence="2">Fluoroquinolone transport system permease protein</fullName>
    </submittedName>
</protein>
<feature type="transmembrane region" description="Helical" evidence="1">
    <location>
        <begin position="217"/>
        <end position="236"/>
    </location>
</feature>
<feature type="transmembrane region" description="Helical" evidence="1">
    <location>
        <begin position="21"/>
        <end position="39"/>
    </location>
</feature>
<feature type="transmembrane region" description="Helical" evidence="1">
    <location>
        <begin position="59"/>
        <end position="84"/>
    </location>
</feature>
<keyword evidence="3" id="KW-1185">Reference proteome</keyword>
<accession>A0A1M5P363</accession>
<keyword evidence="1" id="KW-0472">Membrane</keyword>
<evidence type="ECO:0000313" key="3">
    <source>
        <dbReference type="Proteomes" id="UP000184501"/>
    </source>
</evidence>
<evidence type="ECO:0000256" key="1">
    <source>
        <dbReference type="SAM" id="Phobius"/>
    </source>
</evidence>
<evidence type="ECO:0000313" key="2">
    <source>
        <dbReference type="EMBL" id="SHG95613.1"/>
    </source>
</evidence>
<keyword evidence="1" id="KW-1133">Transmembrane helix</keyword>
<gene>
    <name evidence="2" type="ORF">SAMN05444320_11737</name>
</gene>
<dbReference type="Pfam" id="PF12730">
    <property type="entry name" value="ABC2_membrane_4"/>
    <property type="match status" value="1"/>
</dbReference>
<sequence length="244" mass="26456">MTSAMAVFGRNDLRGVRRESLLLGVALAPLVWISLVRFATPPVTTMLAERYHVDLVPCYPLILTGFLLLTSPIVVGGVGSFLVLEERDSGTLAALRVTPVSIATFFGYRAITVLLVTAVYVVGTMTASGLLPLSLVPELVPIGLLTGLSGVVIALTILSVARNKVEGIAVVRGLGIVVAGLPLIPYFLDSDWQLLFGLTPTYWPSKAYWVADQGGAWWPYLLAGVVYNGLLIWALFRRFEKRIR</sequence>
<feature type="transmembrane region" description="Helical" evidence="1">
    <location>
        <begin position="139"/>
        <end position="161"/>
    </location>
</feature>
<reference evidence="2 3" key="1">
    <citation type="submission" date="2016-11" db="EMBL/GenBank/DDBJ databases">
        <authorList>
            <person name="Jaros S."/>
            <person name="Januszkiewicz K."/>
            <person name="Wedrychowicz H."/>
        </authorList>
    </citation>
    <scope>NUCLEOTIDE SEQUENCE [LARGE SCALE GENOMIC DNA]</scope>
    <source>
        <strain evidence="2 3">DSM 44523</strain>
    </source>
</reference>
<name>A0A1M5P363_STRHI</name>